<accession>A0A3E2MSL2</accession>
<dbReference type="EMBL" id="PEDF01000129">
    <property type="protein sequence ID" value="RFZ37406.1"/>
    <property type="molecule type" value="Genomic_DNA"/>
</dbReference>
<evidence type="ECO:0000313" key="1">
    <source>
        <dbReference type="EMBL" id="RFZ37406.1"/>
    </source>
</evidence>
<name>A0A3E2MSL2_MYCMR</name>
<gene>
    <name evidence="1" type="ORF">DAVIS_03864</name>
</gene>
<dbReference type="Proteomes" id="UP000257451">
    <property type="component" value="Unassembled WGS sequence"/>
</dbReference>
<dbReference type="AlphaFoldDB" id="A0A3E2MSL2"/>
<evidence type="ECO:0000313" key="2">
    <source>
        <dbReference type="Proteomes" id="UP000257451"/>
    </source>
</evidence>
<comment type="caution">
    <text evidence="1">The sequence shown here is derived from an EMBL/GenBank/DDBJ whole genome shotgun (WGS) entry which is preliminary data.</text>
</comment>
<sequence length="77" mass="8633">MLTIKLSGHRRILATLTRENKYRPLIDSGSKTGVLTIKLSGHRRILATLTRENKYRFTVLTSPAVMIGHERVSLASS</sequence>
<organism evidence="1 2">
    <name type="scientific">Mycobacterium marinum</name>
    <dbReference type="NCBI Taxonomy" id="1781"/>
    <lineage>
        <taxon>Bacteria</taxon>
        <taxon>Bacillati</taxon>
        <taxon>Actinomycetota</taxon>
        <taxon>Actinomycetes</taxon>
        <taxon>Mycobacteriales</taxon>
        <taxon>Mycobacteriaceae</taxon>
        <taxon>Mycobacterium</taxon>
        <taxon>Mycobacterium ulcerans group</taxon>
    </lineage>
</organism>
<reference evidence="1 2" key="1">
    <citation type="journal article" date="2018" name="Sci. Rep.">
        <title>Extensive genomic diversity among Mycobacterium marinum strains revealed by whole genome sequencing.</title>
        <authorList>
            <person name="Das S."/>
            <person name="Pettersson B.M."/>
            <person name="Behra P.R."/>
            <person name="Mallick A."/>
            <person name="Cheramie M."/>
            <person name="Ramesh M."/>
            <person name="Shirreff L."/>
            <person name="DuCote T."/>
            <person name="Dasgupta S."/>
            <person name="Ennis D.G."/>
            <person name="Kirsebom L.A."/>
        </authorList>
    </citation>
    <scope>NUCLEOTIDE SEQUENCE [LARGE SCALE GENOMIC DNA]</scope>
    <source>
        <strain evidence="1 2">Davis1</strain>
    </source>
</reference>
<protein>
    <submittedName>
        <fullName evidence="1">Uncharacterized protein</fullName>
    </submittedName>
</protein>
<proteinExistence type="predicted"/>